<feature type="compositionally biased region" description="Basic and acidic residues" evidence="12">
    <location>
        <begin position="87"/>
        <end position="101"/>
    </location>
</feature>
<organism evidence="15 16">
    <name type="scientific">Parascaris univalens</name>
    <name type="common">Nematode worm</name>
    <dbReference type="NCBI Taxonomy" id="6257"/>
    <lineage>
        <taxon>Eukaryota</taxon>
        <taxon>Metazoa</taxon>
        <taxon>Ecdysozoa</taxon>
        <taxon>Nematoda</taxon>
        <taxon>Chromadorea</taxon>
        <taxon>Rhabditida</taxon>
        <taxon>Spirurina</taxon>
        <taxon>Ascaridomorpha</taxon>
        <taxon>Ascaridoidea</taxon>
        <taxon>Ascarididae</taxon>
        <taxon>Parascaris</taxon>
    </lineage>
</organism>
<evidence type="ECO:0000256" key="10">
    <source>
        <dbReference type="ARBA" id="ARBA00023242"/>
    </source>
</evidence>
<dbReference type="Gene3D" id="1.10.565.10">
    <property type="entry name" value="Retinoid X Receptor"/>
    <property type="match status" value="1"/>
</dbReference>
<evidence type="ECO:0000256" key="7">
    <source>
        <dbReference type="ARBA" id="ARBA00023125"/>
    </source>
</evidence>
<dbReference type="GO" id="GO:0000978">
    <property type="term" value="F:RNA polymerase II cis-regulatory region sequence-specific DNA binding"/>
    <property type="evidence" value="ECO:0007669"/>
    <property type="project" value="InterPro"/>
</dbReference>
<evidence type="ECO:0000256" key="2">
    <source>
        <dbReference type="ARBA" id="ARBA00005993"/>
    </source>
</evidence>
<keyword evidence="15" id="KW-1185">Reference proteome</keyword>
<name>A0A914ZDG6_PARUN</name>
<comment type="similarity">
    <text evidence="2 11">Belongs to the nuclear hormone receptor family.</text>
</comment>
<keyword evidence="3 11" id="KW-0479">Metal-binding</keyword>
<evidence type="ECO:0000256" key="12">
    <source>
        <dbReference type="SAM" id="MobiDB-lite"/>
    </source>
</evidence>
<comment type="subcellular location">
    <subcellularLocation>
        <location evidence="1 11">Nucleus</location>
    </subcellularLocation>
</comment>
<evidence type="ECO:0000256" key="3">
    <source>
        <dbReference type="ARBA" id="ARBA00022723"/>
    </source>
</evidence>
<evidence type="ECO:0000259" key="13">
    <source>
        <dbReference type="PROSITE" id="PS51030"/>
    </source>
</evidence>
<proteinExistence type="inferred from homology"/>
<feature type="compositionally biased region" description="Low complexity" evidence="12">
    <location>
        <begin position="102"/>
        <end position="119"/>
    </location>
</feature>
<keyword evidence="7 11" id="KW-0238">DNA-binding</keyword>
<dbReference type="SMART" id="SM00399">
    <property type="entry name" value="ZnF_C4"/>
    <property type="match status" value="1"/>
</dbReference>
<dbReference type="FunFam" id="3.30.50.10:FF:000030">
    <property type="entry name" value="Nuclear Hormone Receptor family"/>
    <property type="match status" value="1"/>
</dbReference>
<evidence type="ECO:0000313" key="16">
    <source>
        <dbReference type="WBParaSite" id="PgB01_g139_t03"/>
    </source>
</evidence>
<evidence type="ECO:0000256" key="9">
    <source>
        <dbReference type="ARBA" id="ARBA00023170"/>
    </source>
</evidence>
<dbReference type="InterPro" id="IPR001628">
    <property type="entry name" value="Znf_hrmn_rcpt"/>
</dbReference>
<dbReference type="CDD" id="cd06960">
    <property type="entry name" value="NR_DBD_HNF4A"/>
    <property type="match status" value="1"/>
</dbReference>
<accession>A0A914ZDG6</accession>
<dbReference type="PROSITE" id="PS00031">
    <property type="entry name" value="NUCLEAR_REC_DBD_1"/>
    <property type="match status" value="1"/>
</dbReference>
<reference evidence="16" key="1">
    <citation type="submission" date="2022-11" db="UniProtKB">
        <authorList>
            <consortium name="WormBaseParasite"/>
        </authorList>
    </citation>
    <scope>IDENTIFICATION</scope>
</reference>
<dbReference type="Gene3D" id="3.30.50.10">
    <property type="entry name" value="Erythroid Transcription Factor GATA-1, subunit A"/>
    <property type="match status" value="1"/>
</dbReference>
<feature type="region of interest" description="Disordered" evidence="12">
    <location>
        <begin position="87"/>
        <end position="123"/>
    </location>
</feature>
<sequence>HVMNGLLESLSQTEECSVCGDVADGYHYGVLSCRGCNAFFRRAITYGLTFTCRRDGNCRVDKNARCACRACRLKKCEKVGMDRRAVQPRRDNGNDHNKTESDSSLSESAKSSAQPSPSTDFLASPQSSFQALTVKDEDVSPSSSVETHVSQGLITKLVEDYRLQRRKRRMMLCNNVEEMLCDELEAQLNRPAEGADFVSLFKVQVVLMFEWAQKLDEFKIIKSAEDKSKILRSFAIRYLLLDNVFHSIELGIRDKIVLVNNAFIIPGHIPHFYPGESVDSRTVKLMMYGENSFRLIEELIAPMIDMQFSVGEMMALRLIVFWNPGEVTLENFTNEVVQNASDMAIRELNSWYIQQNFDNIDARLSSLLLLLPSLANHTEALVEMVKLIPSFGAMNEWDSAFRDILSL</sequence>
<evidence type="ECO:0000313" key="15">
    <source>
        <dbReference type="Proteomes" id="UP000887569"/>
    </source>
</evidence>
<evidence type="ECO:0000259" key="14">
    <source>
        <dbReference type="PROSITE" id="PS51843"/>
    </source>
</evidence>
<dbReference type="PANTHER" id="PTHR46587:SF5">
    <property type="entry name" value="NUCLEAR HORMONE RECEPTOR FAMILY"/>
    <property type="match status" value="1"/>
</dbReference>
<protein>
    <submittedName>
        <fullName evidence="16">NR LBD domain-containing protein</fullName>
    </submittedName>
</protein>
<dbReference type="Pfam" id="PF00105">
    <property type="entry name" value="zf-C4"/>
    <property type="match status" value="1"/>
</dbReference>
<keyword evidence="6 11" id="KW-0805">Transcription regulation</keyword>
<evidence type="ECO:0000256" key="8">
    <source>
        <dbReference type="ARBA" id="ARBA00023163"/>
    </source>
</evidence>
<dbReference type="GO" id="GO:0005634">
    <property type="term" value="C:nucleus"/>
    <property type="evidence" value="ECO:0007669"/>
    <property type="project" value="UniProtKB-SubCell"/>
</dbReference>
<evidence type="ECO:0000256" key="6">
    <source>
        <dbReference type="ARBA" id="ARBA00023015"/>
    </source>
</evidence>
<feature type="domain" description="Nuclear receptor" evidence="13">
    <location>
        <begin position="13"/>
        <end position="88"/>
    </location>
</feature>
<dbReference type="WBParaSite" id="PgB01_g139_t03">
    <property type="protein sequence ID" value="PgB01_g139_t03"/>
    <property type="gene ID" value="PgB01_g139"/>
</dbReference>
<keyword evidence="4 11" id="KW-0863">Zinc-finger</keyword>
<dbReference type="AlphaFoldDB" id="A0A914ZDG6"/>
<keyword evidence="5 11" id="KW-0862">Zinc</keyword>
<evidence type="ECO:0000256" key="5">
    <source>
        <dbReference type="ARBA" id="ARBA00022833"/>
    </source>
</evidence>
<keyword evidence="10 11" id="KW-0539">Nucleus</keyword>
<dbReference type="GO" id="GO:0003700">
    <property type="term" value="F:DNA-binding transcription factor activity"/>
    <property type="evidence" value="ECO:0007669"/>
    <property type="project" value="InterPro"/>
</dbReference>
<dbReference type="InterPro" id="IPR000536">
    <property type="entry name" value="Nucl_hrmn_rcpt_lig-bd"/>
</dbReference>
<dbReference type="PANTHER" id="PTHR46587">
    <property type="entry name" value="NUCLEAR HORMONE RECEPTOR FAMILY"/>
    <property type="match status" value="1"/>
</dbReference>
<dbReference type="Proteomes" id="UP000887569">
    <property type="component" value="Unplaced"/>
</dbReference>
<dbReference type="PRINTS" id="PR00047">
    <property type="entry name" value="STROIDFINGER"/>
</dbReference>
<dbReference type="InterPro" id="IPR013088">
    <property type="entry name" value="Znf_NHR/GATA"/>
</dbReference>
<dbReference type="SUPFAM" id="SSF57716">
    <property type="entry name" value="Glucocorticoid receptor-like (DNA-binding domain)"/>
    <property type="match status" value="1"/>
</dbReference>
<keyword evidence="9 11" id="KW-0675">Receptor</keyword>
<dbReference type="SUPFAM" id="SSF48508">
    <property type="entry name" value="Nuclear receptor ligand-binding domain"/>
    <property type="match status" value="1"/>
</dbReference>
<dbReference type="PROSITE" id="PS51030">
    <property type="entry name" value="NUCLEAR_REC_DBD_2"/>
    <property type="match status" value="1"/>
</dbReference>
<dbReference type="InterPro" id="IPR035500">
    <property type="entry name" value="NHR-like_dom_sf"/>
</dbReference>
<dbReference type="GO" id="GO:0008270">
    <property type="term" value="F:zinc ion binding"/>
    <property type="evidence" value="ECO:0007669"/>
    <property type="project" value="UniProtKB-KW"/>
</dbReference>
<feature type="domain" description="NR LBD" evidence="14">
    <location>
        <begin position="149"/>
        <end position="407"/>
    </location>
</feature>
<evidence type="ECO:0000256" key="1">
    <source>
        <dbReference type="ARBA" id="ARBA00004123"/>
    </source>
</evidence>
<dbReference type="Pfam" id="PF00104">
    <property type="entry name" value="Hormone_recep"/>
    <property type="match status" value="1"/>
</dbReference>
<dbReference type="PROSITE" id="PS51843">
    <property type="entry name" value="NR_LBD"/>
    <property type="match status" value="1"/>
</dbReference>
<dbReference type="SMART" id="SM00430">
    <property type="entry name" value="HOLI"/>
    <property type="match status" value="1"/>
</dbReference>
<evidence type="ECO:0000256" key="4">
    <source>
        <dbReference type="ARBA" id="ARBA00022771"/>
    </source>
</evidence>
<keyword evidence="8 11" id="KW-0804">Transcription</keyword>
<evidence type="ECO:0000256" key="11">
    <source>
        <dbReference type="RuleBase" id="RU004334"/>
    </source>
</evidence>
<dbReference type="InterPro" id="IPR049636">
    <property type="entry name" value="HNF4-like_DBD"/>
</dbReference>